<organism evidence="3 4">
    <name type="scientific">Finegoldia magna</name>
    <name type="common">Peptostreptococcus magnus</name>
    <dbReference type="NCBI Taxonomy" id="1260"/>
    <lineage>
        <taxon>Bacteria</taxon>
        <taxon>Bacillati</taxon>
        <taxon>Bacillota</taxon>
        <taxon>Tissierellia</taxon>
        <taxon>Tissierellales</taxon>
        <taxon>Peptoniphilaceae</taxon>
        <taxon>Finegoldia</taxon>
    </lineage>
</organism>
<dbReference type="RefSeq" id="WP_094206407.1">
    <property type="nucleotide sequence ID" value="NZ_NDYC01000044.1"/>
</dbReference>
<keyword evidence="2" id="KW-0472">Membrane</keyword>
<dbReference type="EMBL" id="NDYC01000044">
    <property type="protein sequence ID" value="OXZ26514.1"/>
    <property type="molecule type" value="Genomic_DNA"/>
</dbReference>
<evidence type="ECO:0000256" key="1">
    <source>
        <dbReference type="SAM" id="MobiDB-lite"/>
    </source>
</evidence>
<name>A0A233V278_FINMA</name>
<protein>
    <submittedName>
        <fullName evidence="3">Beta-carotene 15,15'-monooxygenase</fullName>
    </submittedName>
</protein>
<feature type="transmembrane region" description="Helical" evidence="2">
    <location>
        <begin position="201"/>
        <end position="219"/>
    </location>
</feature>
<feature type="transmembrane region" description="Helical" evidence="2">
    <location>
        <begin position="159"/>
        <end position="181"/>
    </location>
</feature>
<evidence type="ECO:0000256" key="2">
    <source>
        <dbReference type="SAM" id="Phobius"/>
    </source>
</evidence>
<reference evidence="4" key="1">
    <citation type="submission" date="2017-04" db="EMBL/GenBank/DDBJ databases">
        <title>Finegoldia magna isolated from orthopedic joint implant-associated infections.</title>
        <authorList>
            <person name="Bjorklund S."/>
            <person name="Bruggemann H."/>
            <person name="Jensen A."/>
            <person name="Hellmark B."/>
            <person name="Soderquist B."/>
        </authorList>
    </citation>
    <scope>NUCLEOTIDE SEQUENCE [LARGE SCALE GENOMIC DNA]</scope>
    <source>
        <strain evidence="4">CCUG 54800</strain>
    </source>
</reference>
<dbReference type="GO" id="GO:0004497">
    <property type="term" value="F:monooxygenase activity"/>
    <property type="evidence" value="ECO:0007669"/>
    <property type="project" value="UniProtKB-KW"/>
</dbReference>
<keyword evidence="3" id="KW-0560">Oxidoreductase</keyword>
<evidence type="ECO:0000313" key="3">
    <source>
        <dbReference type="EMBL" id="OXZ26514.1"/>
    </source>
</evidence>
<feature type="transmembrane region" description="Helical" evidence="2">
    <location>
        <begin position="118"/>
        <end position="139"/>
    </location>
</feature>
<feature type="transmembrane region" description="Helical" evidence="2">
    <location>
        <begin position="256"/>
        <end position="283"/>
    </location>
</feature>
<feature type="compositionally biased region" description="Polar residues" evidence="1">
    <location>
        <begin position="43"/>
        <end position="56"/>
    </location>
</feature>
<keyword evidence="3" id="KW-0503">Monooxygenase</keyword>
<feature type="compositionally biased region" description="Basic and acidic residues" evidence="1">
    <location>
        <begin position="1"/>
        <end position="42"/>
    </location>
</feature>
<comment type="caution">
    <text evidence="3">The sequence shown here is derived from an EMBL/GenBank/DDBJ whole genome shotgun (WGS) entry which is preliminary data.</text>
</comment>
<gene>
    <name evidence="3" type="ORF">B9N49_08900</name>
</gene>
<feature type="transmembrane region" description="Helical" evidence="2">
    <location>
        <begin position="225"/>
        <end position="244"/>
    </location>
</feature>
<dbReference type="AlphaFoldDB" id="A0A233V278"/>
<accession>A0A233V278</accession>
<keyword evidence="2" id="KW-0812">Transmembrane</keyword>
<dbReference type="Proteomes" id="UP000215413">
    <property type="component" value="Unassembled WGS sequence"/>
</dbReference>
<sequence>MSDDRDYKGFENDDSEYTKDGNYFSEKENVRGGFSEDKDSYSERNSNYFEASQEDNYSNKKEDHYEKTDDSFFFEGQDDEEEHIEDYTQRESSGYAGFCQNIFSMLHGLIEKFNKKGAFVILFLLYGVFTFVASIVQFKLHPEQAQQLEQVTKTGLNPITYNIILAVISMFFYYAVCRLMFHFTKKDMQPVPNPVERDTRLGVYVAVEALINILLMALPTTFLPAIVGMIVGVILYSAVFYDRISDERMLAVGVKSAIVSIVSGLVFGLIVGVVAVAAAVAFMK</sequence>
<feature type="region of interest" description="Disordered" evidence="1">
    <location>
        <begin position="1"/>
        <end position="61"/>
    </location>
</feature>
<evidence type="ECO:0000313" key="4">
    <source>
        <dbReference type="Proteomes" id="UP000215413"/>
    </source>
</evidence>
<keyword evidence="2" id="KW-1133">Transmembrane helix</keyword>
<proteinExistence type="predicted"/>